<dbReference type="GO" id="GO:0003677">
    <property type="term" value="F:DNA binding"/>
    <property type="evidence" value="ECO:0007669"/>
    <property type="project" value="InterPro"/>
</dbReference>
<reference evidence="1 2" key="1">
    <citation type="submission" date="2016-02" db="EMBL/GenBank/DDBJ databases">
        <title>Comparison of Clostridium stercorarium subspecies using comparative genomics and transcriptomics.</title>
        <authorList>
            <person name="Schellenberg J."/>
            <person name="Thallinger G."/>
            <person name="Levin D.B."/>
            <person name="Zhang X."/>
            <person name="Alvare G."/>
            <person name="Fristensky B."/>
            <person name="Sparling R."/>
        </authorList>
    </citation>
    <scope>NUCLEOTIDE SEQUENCE [LARGE SCALE GENOMIC DNA]</scope>
    <source>
        <strain evidence="1 2">DSM 2910</strain>
    </source>
</reference>
<dbReference type="SUPFAM" id="SSF47413">
    <property type="entry name" value="lambda repressor-like DNA-binding domains"/>
    <property type="match status" value="1"/>
</dbReference>
<accession>A0A1B1YFK5</accession>
<dbReference type="AlphaFoldDB" id="A0A1B1YFK5"/>
<dbReference type="Gene3D" id="1.10.260.40">
    <property type="entry name" value="lambda repressor-like DNA-binding domains"/>
    <property type="match status" value="1"/>
</dbReference>
<organism evidence="1 2">
    <name type="scientific">Thermoclostridium stercorarium subsp. thermolacticum DSM 2910</name>
    <dbReference type="NCBI Taxonomy" id="1121336"/>
    <lineage>
        <taxon>Bacteria</taxon>
        <taxon>Bacillati</taxon>
        <taxon>Bacillota</taxon>
        <taxon>Clostridia</taxon>
        <taxon>Eubacteriales</taxon>
        <taxon>Oscillospiraceae</taxon>
        <taxon>Thermoclostridium</taxon>
    </lineage>
</organism>
<dbReference type="CDD" id="cd00093">
    <property type="entry name" value="HTH_XRE"/>
    <property type="match status" value="1"/>
</dbReference>
<dbReference type="EMBL" id="CP014672">
    <property type="protein sequence ID" value="ANW99554.1"/>
    <property type="molecule type" value="Genomic_DNA"/>
</dbReference>
<protein>
    <recommendedName>
        <fullName evidence="3">HTH cro/C1-type domain-containing protein</fullName>
    </recommendedName>
</protein>
<evidence type="ECO:0000313" key="2">
    <source>
        <dbReference type="Proteomes" id="UP000092971"/>
    </source>
</evidence>
<dbReference type="RefSeq" id="WP_015359966.1">
    <property type="nucleotide sequence ID" value="NZ_CP014672.1"/>
</dbReference>
<proteinExistence type="predicted"/>
<sequence length="163" mass="18789">MLSEKVLDELQSFIYKNFQSFKVSESVPYTVSEPFHQELENFIEENIKPSFSQTLMKFIEKKGLTASQVYRKAGIDRRHFSKIRSNNEYKPGKNTVICLALALELNMNETNELLASAGYSLSKSELSDLIILFCIQKKIYKIEDINEALMHFGLKPIGRVIEK</sequence>
<dbReference type="InterPro" id="IPR001387">
    <property type="entry name" value="Cro/C1-type_HTH"/>
</dbReference>
<gene>
    <name evidence="1" type="ORF">CSTERTH_11190</name>
</gene>
<dbReference type="OrthoDB" id="6194521at2"/>
<dbReference type="InterPro" id="IPR010982">
    <property type="entry name" value="Lambda_DNA-bd_dom_sf"/>
</dbReference>
<name>A0A1B1YFK5_THEST</name>
<dbReference type="Proteomes" id="UP000092971">
    <property type="component" value="Chromosome"/>
</dbReference>
<evidence type="ECO:0008006" key="3">
    <source>
        <dbReference type="Google" id="ProtNLM"/>
    </source>
</evidence>
<evidence type="ECO:0000313" key="1">
    <source>
        <dbReference type="EMBL" id="ANW99554.1"/>
    </source>
</evidence>